<dbReference type="PANTHER" id="PTHR22642:SF2">
    <property type="entry name" value="PROTEIN LONG AFTER FAR-RED 3"/>
    <property type="match status" value="1"/>
</dbReference>
<sequence>MALPIDALVLDADIRTFRRPGERVEALALSGGRIAAMGAAAEMRALAPGAPVIEGGGRTAIPGIVDSHCHADMQAVRMGRWLDLAEAAPDGREALLGLIATEAASRPQSARICAFRFDDLAMGGWPTRAQLDAAVGGRPALIYRRCSLVALASSAALAEMGWTEAAEDPPFGRLQRDGQGRPTGLVEGRAARMLVEHAGAAQTDDDFLAGMERVLARYAALGVTSIQNSTTQAAGFAAYQRLHAAGGLKLRVGVIANGHDEGFWRGLLGARMRSGLGDERLRLTGVEWVADGATSARTAAWHAPYQGEPGNRGRILMDRDDLVEKVETAHRAGLQVCVDAMGDRGVDFVIEAFEAALERFPVADHRARIEHCCAVTPEAVGRLKRAGIVASTAAGFAHDLGAAHLAARGPAEMARLWPMRALIDAGVPAPIHSDAPVCDENPFLGLWSLVNRRAAGGEDLDASQACTVEEGLVACTRLGAWAGREEHLKGHLAPGMLADLIFLDRDPLAIPPETLRDTRCEMTVIGGEIVHDLR</sequence>
<protein>
    <recommendedName>
        <fullName evidence="1">Amidohydrolase 3 domain-containing protein</fullName>
    </recommendedName>
</protein>
<feature type="domain" description="Amidohydrolase 3" evidence="1">
    <location>
        <begin position="56"/>
        <end position="531"/>
    </location>
</feature>
<dbReference type="GO" id="GO:0016810">
    <property type="term" value="F:hydrolase activity, acting on carbon-nitrogen (but not peptide) bonds"/>
    <property type="evidence" value="ECO:0007669"/>
    <property type="project" value="InterPro"/>
</dbReference>
<evidence type="ECO:0000259" key="1">
    <source>
        <dbReference type="Pfam" id="PF07969"/>
    </source>
</evidence>
<keyword evidence="3" id="KW-1185">Reference proteome</keyword>
<dbReference type="Proteomes" id="UP000199377">
    <property type="component" value="Unassembled WGS sequence"/>
</dbReference>
<dbReference type="InterPro" id="IPR011059">
    <property type="entry name" value="Metal-dep_hydrolase_composite"/>
</dbReference>
<organism evidence="2 3">
    <name type="scientific">Albimonas pacifica</name>
    <dbReference type="NCBI Taxonomy" id="1114924"/>
    <lineage>
        <taxon>Bacteria</taxon>
        <taxon>Pseudomonadati</taxon>
        <taxon>Pseudomonadota</taxon>
        <taxon>Alphaproteobacteria</taxon>
        <taxon>Rhodobacterales</taxon>
        <taxon>Paracoccaceae</taxon>
        <taxon>Albimonas</taxon>
    </lineage>
</organism>
<dbReference type="InterPro" id="IPR032466">
    <property type="entry name" value="Metal_Hydrolase"/>
</dbReference>
<dbReference type="OrthoDB" id="9811399at2"/>
<dbReference type="InterPro" id="IPR033932">
    <property type="entry name" value="YtcJ-like"/>
</dbReference>
<dbReference type="Gene3D" id="2.30.40.10">
    <property type="entry name" value="Urease, subunit C, domain 1"/>
    <property type="match status" value="1"/>
</dbReference>
<dbReference type="Gene3D" id="3.20.20.140">
    <property type="entry name" value="Metal-dependent hydrolases"/>
    <property type="match status" value="1"/>
</dbReference>
<dbReference type="STRING" id="1114924.SAMN05216258_101150"/>
<dbReference type="Pfam" id="PF07969">
    <property type="entry name" value="Amidohydro_3"/>
    <property type="match status" value="1"/>
</dbReference>
<evidence type="ECO:0000313" key="2">
    <source>
        <dbReference type="EMBL" id="SFH62680.1"/>
    </source>
</evidence>
<dbReference type="Gene3D" id="3.10.310.70">
    <property type="match status" value="1"/>
</dbReference>
<dbReference type="CDD" id="cd01300">
    <property type="entry name" value="YtcJ_like"/>
    <property type="match status" value="1"/>
</dbReference>
<dbReference type="AlphaFoldDB" id="A0A1I3BKI9"/>
<proteinExistence type="predicted"/>
<gene>
    <name evidence="2" type="ORF">SAMN05216258_101150</name>
</gene>
<dbReference type="RefSeq" id="WP_092856830.1">
    <property type="nucleotide sequence ID" value="NZ_FOQH01000001.1"/>
</dbReference>
<evidence type="ECO:0000313" key="3">
    <source>
        <dbReference type="Proteomes" id="UP000199377"/>
    </source>
</evidence>
<name>A0A1I3BKI9_9RHOB</name>
<reference evidence="2 3" key="1">
    <citation type="submission" date="2016-10" db="EMBL/GenBank/DDBJ databases">
        <authorList>
            <person name="de Groot N.N."/>
        </authorList>
    </citation>
    <scope>NUCLEOTIDE SEQUENCE [LARGE SCALE GENOMIC DNA]</scope>
    <source>
        <strain evidence="2 3">CGMCC 1.11030</strain>
    </source>
</reference>
<dbReference type="EMBL" id="FOQH01000001">
    <property type="protein sequence ID" value="SFH62680.1"/>
    <property type="molecule type" value="Genomic_DNA"/>
</dbReference>
<dbReference type="SUPFAM" id="SSF51556">
    <property type="entry name" value="Metallo-dependent hydrolases"/>
    <property type="match status" value="1"/>
</dbReference>
<dbReference type="PANTHER" id="PTHR22642">
    <property type="entry name" value="IMIDAZOLONEPROPIONASE"/>
    <property type="match status" value="1"/>
</dbReference>
<accession>A0A1I3BKI9</accession>
<dbReference type="SUPFAM" id="SSF51338">
    <property type="entry name" value="Composite domain of metallo-dependent hydrolases"/>
    <property type="match status" value="1"/>
</dbReference>
<dbReference type="InterPro" id="IPR013108">
    <property type="entry name" value="Amidohydro_3"/>
</dbReference>